<dbReference type="PIRSF" id="PIRSF003085">
    <property type="entry name" value="CMAS"/>
    <property type="match status" value="1"/>
</dbReference>
<dbReference type="PANTHER" id="PTHR43667:SF1">
    <property type="entry name" value="CYCLOPROPANE-FATTY-ACYL-PHOSPHOLIPID SYNTHASE"/>
    <property type="match status" value="1"/>
</dbReference>
<dbReference type="Gene3D" id="3.40.50.150">
    <property type="entry name" value="Vaccinia Virus protein VP39"/>
    <property type="match status" value="1"/>
</dbReference>
<feature type="non-terminal residue" evidence="6">
    <location>
        <position position="1"/>
    </location>
</feature>
<name>A0A0F8WQ28_9ZZZZ</name>
<dbReference type="Pfam" id="PF02353">
    <property type="entry name" value="CMAS"/>
    <property type="match status" value="1"/>
</dbReference>
<comment type="similarity">
    <text evidence="1">Belongs to the CFA/CMAS family.</text>
</comment>
<evidence type="ECO:0000256" key="5">
    <source>
        <dbReference type="ARBA" id="ARBA00023098"/>
    </source>
</evidence>
<protein>
    <recommendedName>
        <fullName evidence="7">Cyclopropane-fatty-acyl-phospholipid synthase</fullName>
    </recommendedName>
</protein>
<evidence type="ECO:0000313" key="6">
    <source>
        <dbReference type="EMBL" id="KKK59027.1"/>
    </source>
</evidence>
<gene>
    <name evidence="6" type="ORF">LCGC14_3038510</name>
</gene>
<proteinExistence type="inferred from homology"/>
<evidence type="ECO:0000256" key="3">
    <source>
        <dbReference type="ARBA" id="ARBA00022679"/>
    </source>
</evidence>
<evidence type="ECO:0000256" key="1">
    <source>
        <dbReference type="ARBA" id="ARBA00010815"/>
    </source>
</evidence>
<reference evidence="6" key="1">
    <citation type="journal article" date="2015" name="Nature">
        <title>Complex archaea that bridge the gap between prokaryotes and eukaryotes.</title>
        <authorList>
            <person name="Spang A."/>
            <person name="Saw J.H."/>
            <person name="Jorgensen S.L."/>
            <person name="Zaremba-Niedzwiedzka K."/>
            <person name="Martijn J."/>
            <person name="Lind A.E."/>
            <person name="van Eijk R."/>
            <person name="Schleper C."/>
            <person name="Guy L."/>
            <person name="Ettema T.J."/>
        </authorList>
    </citation>
    <scope>NUCLEOTIDE SEQUENCE</scope>
</reference>
<organism evidence="6">
    <name type="scientific">marine sediment metagenome</name>
    <dbReference type="NCBI Taxonomy" id="412755"/>
    <lineage>
        <taxon>unclassified sequences</taxon>
        <taxon>metagenomes</taxon>
        <taxon>ecological metagenomes</taxon>
    </lineage>
</organism>
<sequence>YQVGERHYDIGNDLYRRMLDKRMIYTCAYWKKARNLDQAQEAKLDLVCRKINLKKGMTVLELGCGWGTFARYAAEEYGAKVTAVTISREQVKLGRELCRGLPVEIKLEDYRQVTGKYDRVISIGIMEHVGYKNYRTYMETVDRTLKHDGIAFVHTIGQNSNETTTNSWTTRYIFPNSMLPSIAQLGKAMEGLFIMEDWHNFGPDYDKTLMAWHANFEKSWPELKEKYGDRFYRIWRYYLLSSAGGFRSRFNQLWQIVMTRSGSEQPDCRQS</sequence>
<dbReference type="InterPro" id="IPR029063">
    <property type="entry name" value="SAM-dependent_MTases_sf"/>
</dbReference>
<keyword evidence="5" id="KW-0443">Lipid metabolism</keyword>
<dbReference type="SUPFAM" id="SSF53335">
    <property type="entry name" value="S-adenosyl-L-methionine-dependent methyltransferases"/>
    <property type="match status" value="1"/>
</dbReference>
<accession>A0A0F8WQ28</accession>
<evidence type="ECO:0008006" key="7">
    <source>
        <dbReference type="Google" id="ProtNLM"/>
    </source>
</evidence>
<comment type="caution">
    <text evidence="6">The sequence shown here is derived from an EMBL/GenBank/DDBJ whole genome shotgun (WGS) entry which is preliminary data.</text>
</comment>
<dbReference type="GO" id="GO:0008610">
    <property type="term" value="P:lipid biosynthetic process"/>
    <property type="evidence" value="ECO:0007669"/>
    <property type="project" value="InterPro"/>
</dbReference>
<dbReference type="InterPro" id="IPR003333">
    <property type="entry name" value="CMAS"/>
</dbReference>
<evidence type="ECO:0000256" key="4">
    <source>
        <dbReference type="ARBA" id="ARBA00022691"/>
    </source>
</evidence>
<dbReference type="InterPro" id="IPR050723">
    <property type="entry name" value="CFA/CMAS"/>
</dbReference>
<keyword evidence="3" id="KW-0808">Transferase</keyword>
<dbReference type="GO" id="GO:0032259">
    <property type="term" value="P:methylation"/>
    <property type="evidence" value="ECO:0007669"/>
    <property type="project" value="UniProtKB-KW"/>
</dbReference>
<dbReference type="NCBIfam" id="NF008686">
    <property type="entry name" value="PRK11705.1"/>
    <property type="match status" value="1"/>
</dbReference>
<dbReference type="CDD" id="cd02440">
    <property type="entry name" value="AdoMet_MTases"/>
    <property type="match status" value="1"/>
</dbReference>
<dbReference type="EMBL" id="LAZR01063681">
    <property type="protein sequence ID" value="KKK59027.1"/>
    <property type="molecule type" value="Genomic_DNA"/>
</dbReference>
<evidence type="ECO:0000256" key="2">
    <source>
        <dbReference type="ARBA" id="ARBA00022603"/>
    </source>
</evidence>
<dbReference type="GO" id="GO:0008168">
    <property type="term" value="F:methyltransferase activity"/>
    <property type="evidence" value="ECO:0007669"/>
    <property type="project" value="UniProtKB-KW"/>
</dbReference>
<keyword evidence="4" id="KW-0949">S-adenosyl-L-methionine</keyword>
<keyword evidence="2" id="KW-0489">Methyltransferase</keyword>
<dbReference type="AlphaFoldDB" id="A0A0F8WQ28"/>
<dbReference type="PANTHER" id="PTHR43667">
    <property type="entry name" value="CYCLOPROPANE-FATTY-ACYL-PHOSPHOLIPID SYNTHASE"/>
    <property type="match status" value="1"/>
</dbReference>